<feature type="region of interest" description="Disordered" evidence="1">
    <location>
        <begin position="131"/>
        <end position="154"/>
    </location>
</feature>
<feature type="region of interest" description="Disordered" evidence="1">
    <location>
        <begin position="1"/>
        <end position="26"/>
    </location>
</feature>
<reference evidence="2 3" key="1">
    <citation type="submission" date="2020-06" db="EMBL/GenBank/DDBJ databases">
        <title>Dyadobacter sandarakinus sp. nov., isolated from the soil of the Arctic Yellow River Station.</title>
        <authorList>
            <person name="Zhang Y."/>
            <person name="Peng F."/>
        </authorList>
    </citation>
    <scope>NUCLEOTIDE SEQUENCE [LARGE SCALE GENOMIC DNA]</scope>
    <source>
        <strain evidence="2 3">Q3-56</strain>
    </source>
</reference>
<evidence type="ECO:0000313" key="3">
    <source>
        <dbReference type="Proteomes" id="UP000612680"/>
    </source>
</evidence>
<dbReference type="RefSeq" id="WP_204661730.1">
    <property type="nucleotide sequence ID" value="NZ_CP056775.1"/>
</dbReference>
<protein>
    <submittedName>
        <fullName evidence="2">Uncharacterized protein</fullName>
    </submittedName>
</protein>
<proteinExistence type="predicted"/>
<dbReference type="Proteomes" id="UP000612680">
    <property type="component" value="Chromosome"/>
</dbReference>
<dbReference type="EMBL" id="CP056775">
    <property type="protein sequence ID" value="QRR00554.1"/>
    <property type="molecule type" value="Genomic_DNA"/>
</dbReference>
<name>A0ABX7I3Y0_9BACT</name>
<evidence type="ECO:0000256" key="1">
    <source>
        <dbReference type="SAM" id="MobiDB-lite"/>
    </source>
</evidence>
<evidence type="ECO:0000313" key="2">
    <source>
        <dbReference type="EMBL" id="QRR00554.1"/>
    </source>
</evidence>
<keyword evidence="3" id="KW-1185">Reference proteome</keyword>
<gene>
    <name evidence="2" type="ORF">HWI92_06365</name>
</gene>
<sequence length="154" mass="17096">MKPKTIKFFSPEENAPKTETKSQAKPGGYISGSGKLVFPSKTLEELGIEPDAAHFKIGTQDGKRKMKYLYLIPTTDADSFSLVKSGRGYVVPLSLILQKGGIDFANTKHEFVVTLFNYEEGVTGFELELTSNEEKPEYTGKRRGRKPKSETVAE</sequence>
<accession>A0ABX7I3Y0</accession>
<organism evidence="2 3">
    <name type="scientific">Dyadobacter sandarakinus</name>
    <dbReference type="NCBI Taxonomy" id="2747268"/>
    <lineage>
        <taxon>Bacteria</taxon>
        <taxon>Pseudomonadati</taxon>
        <taxon>Bacteroidota</taxon>
        <taxon>Cytophagia</taxon>
        <taxon>Cytophagales</taxon>
        <taxon>Spirosomataceae</taxon>
        <taxon>Dyadobacter</taxon>
    </lineage>
</organism>